<dbReference type="Proteomes" id="UP000179616">
    <property type="component" value="Unassembled WGS sequence"/>
</dbReference>
<feature type="region of interest" description="Disordered" evidence="1">
    <location>
        <begin position="28"/>
        <end position="63"/>
    </location>
</feature>
<gene>
    <name evidence="3" type="ORF">BKG76_00095</name>
</gene>
<dbReference type="EMBL" id="MLIK01000003">
    <property type="protein sequence ID" value="OHU31658.1"/>
    <property type="molecule type" value="Genomic_DNA"/>
</dbReference>
<feature type="compositionally biased region" description="Low complexity" evidence="1">
    <location>
        <begin position="30"/>
        <end position="47"/>
    </location>
</feature>
<reference evidence="3 4" key="1">
    <citation type="submission" date="2016-10" db="EMBL/GenBank/DDBJ databases">
        <title>Evaluation of Human, Veterinary and Environmental Mycobacterium chelonae Isolates by Core Genome Phylogenomic Analysis, Targeted Gene Comparison, and Anti-microbial Susceptibility Patterns: A Tale of Mistaken Identities.</title>
        <authorList>
            <person name="Fogelson S.B."/>
            <person name="Camus A.C."/>
            <person name="Lorenz W."/>
            <person name="Vasireddy R."/>
            <person name="Vasireddy S."/>
            <person name="Smith T."/>
            <person name="Brown-Elliott B.A."/>
            <person name="Wallace R.J.Jr."/>
            <person name="Hasan N.A."/>
            <person name="Reischl U."/>
            <person name="Sanchez S."/>
        </authorList>
    </citation>
    <scope>NUCLEOTIDE SEQUENCE [LARGE SCALE GENOMIC DNA]</scope>
    <source>
        <strain evidence="3 4">1559</strain>
    </source>
</reference>
<feature type="chain" id="PRO_5038620540" description="DUF3558 domain-containing protein" evidence="2">
    <location>
        <begin position="20"/>
        <end position="199"/>
    </location>
</feature>
<name>A0A1S1LEZ3_9MYCO</name>
<dbReference type="InterPro" id="IPR024520">
    <property type="entry name" value="DUF3558"/>
</dbReference>
<proteinExistence type="predicted"/>
<accession>A0A1S1LEZ3</accession>
<dbReference type="GeneID" id="57165186"/>
<dbReference type="OrthoDB" id="4473371at2"/>
<sequence length="199" mass="20958">MNRPTFLLGVAGIVALAVAGCAESTKAITKTESSSTTGSPPASSTVTNTLLEPHPAPTDNNNGTSFDPCLAYTAVELKSWGVKAGSVKDLGIGDTIQRGCRWSGDGWELQQLVINRPVDDYLNQKLFAGSESVTVGGLRAVKWRDEADPQRVCHVELPSQQSTVGVLVGVNSPQAHKTIPDACDKAMSIATDVANKLPK</sequence>
<dbReference type="Pfam" id="PF12079">
    <property type="entry name" value="DUF3558"/>
    <property type="match status" value="1"/>
</dbReference>
<dbReference type="RefSeq" id="WP_070934853.1">
    <property type="nucleotide sequence ID" value="NZ_MLIK01000003.1"/>
</dbReference>
<dbReference type="AlphaFoldDB" id="A0A1S1LEZ3"/>
<evidence type="ECO:0000313" key="3">
    <source>
        <dbReference type="EMBL" id="OHU31658.1"/>
    </source>
</evidence>
<organism evidence="3 4">
    <name type="scientific">Mycobacteroides franklinii</name>
    <dbReference type="NCBI Taxonomy" id="948102"/>
    <lineage>
        <taxon>Bacteria</taxon>
        <taxon>Bacillati</taxon>
        <taxon>Actinomycetota</taxon>
        <taxon>Actinomycetes</taxon>
        <taxon>Mycobacteriales</taxon>
        <taxon>Mycobacteriaceae</taxon>
        <taxon>Mycobacteroides</taxon>
    </lineage>
</organism>
<evidence type="ECO:0008006" key="5">
    <source>
        <dbReference type="Google" id="ProtNLM"/>
    </source>
</evidence>
<evidence type="ECO:0000256" key="2">
    <source>
        <dbReference type="SAM" id="SignalP"/>
    </source>
</evidence>
<keyword evidence="2" id="KW-0732">Signal</keyword>
<dbReference type="PROSITE" id="PS51257">
    <property type="entry name" value="PROKAR_LIPOPROTEIN"/>
    <property type="match status" value="1"/>
</dbReference>
<comment type="caution">
    <text evidence="3">The sequence shown here is derived from an EMBL/GenBank/DDBJ whole genome shotgun (WGS) entry which is preliminary data.</text>
</comment>
<evidence type="ECO:0000256" key="1">
    <source>
        <dbReference type="SAM" id="MobiDB-lite"/>
    </source>
</evidence>
<protein>
    <recommendedName>
        <fullName evidence="5">DUF3558 domain-containing protein</fullName>
    </recommendedName>
</protein>
<feature type="signal peptide" evidence="2">
    <location>
        <begin position="1"/>
        <end position="19"/>
    </location>
</feature>
<evidence type="ECO:0000313" key="4">
    <source>
        <dbReference type="Proteomes" id="UP000179616"/>
    </source>
</evidence>